<evidence type="ECO:0000313" key="1">
    <source>
        <dbReference type="EMBL" id="AKN37033.1"/>
    </source>
</evidence>
<dbReference type="EMBL" id="KP795522">
    <property type="protein sequence ID" value="AKN37033.1"/>
    <property type="molecule type" value="Genomic_DNA"/>
</dbReference>
<proteinExistence type="predicted"/>
<name>A0A0H3ZLJ3_9VIBR</name>
<organism evidence="1">
    <name type="scientific">Vibrio cyclitrophicus</name>
    <dbReference type="NCBI Taxonomy" id="47951"/>
    <lineage>
        <taxon>Bacteria</taxon>
        <taxon>Pseudomonadati</taxon>
        <taxon>Pseudomonadota</taxon>
        <taxon>Gammaproteobacteria</taxon>
        <taxon>Vibrionales</taxon>
        <taxon>Vibrionaceae</taxon>
        <taxon>Vibrio</taxon>
    </lineage>
</organism>
<reference evidence="1" key="1">
    <citation type="journal article" date="2015" name="MBio">
        <title>Eco-Evolutionary Dynamics of Episomes among Ecologically Cohesive Bacterial Populations.</title>
        <authorList>
            <person name="Xue H."/>
            <person name="Cordero O.X."/>
            <person name="Camas F.M."/>
            <person name="Trimble W."/>
            <person name="Meyer F."/>
            <person name="Guglielmini J."/>
            <person name="Rocha E.P."/>
            <person name="Polz M.F."/>
        </authorList>
    </citation>
    <scope>NUCLEOTIDE SEQUENCE</scope>
    <source>
        <strain evidence="1">FF_61</strain>
    </source>
</reference>
<protein>
    <submittedName>
        <fullName evidence="1">Uncharacterized protein</fullName>
    </submittedName>
</protein>
<sequence length="40" mass="4761">MKVKLLTMQKVNKHNKLSKHDSEMIKQRIEQAEALLKKEI</sequence>
<dbReference type="AlphaFoldDB" id="A0A0H3ZLJ3"/>
<accession>A0A0H3ZLJ3</accession>